<evidence type="ECO:0000313" key="6">
    <source>
        <dbReference type="EMBL" id="QXL88704.1"/>
    </source>
</evidence>
<dbReference type="InterPro" id="IPR018062">
    <property type="entry name" value="HTH_AraC-typ_CS"/>
</dbReference>
<dbReference type="PROSITE" id="PS01124">
    <property type="entry name" value="HTH_ARAC_FAMILY_2"/>
    <property type="match status" value="1"/>
</dbReference>
<dbReference type="PANTHER" id="PTHR43280">
    <property type="entry name" value="ARAC-FAMILY TRANSCRIPTIONAL REGULATOR"/>
    <property type="match status" value="1"/>
</dbReference>
<dbReference type="PROSITE" id="PS00041">
    <property type="entry name" value="HTH_ARAC_FAMILY_1"/>
    <property type="match status" value="1"/>
</dbReference>
<feature type="transmembrane region" description="Helical" evidence="4">
    <location>
        <begin position="12"/>
        <end position="31"/>
    </location>
</feature>
<keyword evidence="4" id="KW-1133">Transmembrane helix</keyword>
<feature type="domain" description="HTH araC/xylS-type" evidence="5">
    <location>
        <begin position="290"/>
        <end position="395"/>
    </location>
</feature>
<sequence length="398" mass="44668">MLSIYERLYWEHLGVAAALAISLFVIVGLLLRLRETTGPRMHIWAMLAFFAVNTSDAVNSFAYSDIFSAPNRFYRWNDVLIPGFMVSLYFYVRALTSSDPMIGRRDWLHVVPFIAGLICLAPALLLPGDVRRGVSDVPLSDGYRQLVELGDTAFWILWVVILGVYGTLCIRRLMAHKRNIRAVFSDLEGKTLRWLDGLVATILVLALIVIIDEIRILLGQPSIRDGIASLLYDVVLAGSFGIFALRAVPPLPQWSGEIVAPDRPVPDTREEISETTKPYARSGLQQDDIARYAARLEKRMAEGQLWRKHALNLQGLASEVAVSPIHLSEVLNTKIGMSFYDYVNQCRIRDACDLLIQTNMSVIEISEAVGFNAKSTFNTSFKKVTDQTPSQWRATHKP</sequence>
<name>A0A975YGR1_9RHOB</name>
<evidence type="ECO:0000256" key="1">
    <source>
        <dbReference type="ARBA" id="ARBA00023015"/>
    </source>
</evidence>
<evidence type="ECO:0000313" key="7">
    <source>
        <dbReference type="Proteomes" id="UP000693972"/>
    </source>
</evidence>
<dbReference type="InterPro" id="IPR009057">
    <property type="entry name" value="Homeodomain-like_sf"/>
</dbReference>
<dbReference type="EMBL" id="JAIMBW010000001">
    <property type="protein sequence ID" value="MBY4891936.1"/>
    <property type="molecule type" value="Genomic_DNA"/>
</dbReference>
<feature type="transmembrane region" description="Helical" evidence="4">
    <location>
        <begin position="194"/>
        <end position="218"/>
    </location>
</feature>
<feature type="transmembrane region" description="Helical" evidence="4">
    <location>
        <begin position="153"/>
        <end position="173"/>
    </location>
</feature>
<evidence type="ECO:0000259" key="5">
    <source>
        <dbReference type="PROSITE" id="PS01124"/>
    </source>
</evidence>
<keyword evidence="4" id="KW-0812">Transmembrane</keyword>
<dbReference type="SMART" id="SM00342">
    <property type="entry name" value="HTH_ARAC"/>
    <property type="match status" value="1"/>
</dbReference>
<keyword evidence="3" id="KW-0804">Transcription</keyword>
<feature type="transmembrane region" description="Helical" evidence="4">
    <location>
        <begin position="107"/>
        <end position="126"/>
    </location>
</feature>
<dbReference type="SUPFAM" id="SSF46689">
    <property type="entry name" value="Homeodomain-like"/>
    <property type="match status" value="1"/>
</dbReference>
<proteinExistence type="predicted"/>
<dbReference type="EMBL" id="CP078073">
    <property type="protein sequence ID" value="QXL88704.1"/>
    <property type="molecule type" value="Genomic_DNA"/>
</dbReference>
<gene>
    <name evidence="6" type="ORF">KUL25_04060</name>
</gene>
<protein>
    <submittedName>
        <fullName evidence="6">Helix-turn-helix transcriptional regulator</fullName>
    </submittedName>
</protein>
<keyword evidence="2" id="KW-0238">DNA-binding</keyword>
<dbReference type="GO" id="GO:0003700">
    <property type="term" value="F:DNA-binding transcription factor activity"/>
    <property type="evidence" value="ECO:0007669"/>
    <property type="project" value="InterPro"/>
</dbReference>
<dbReference type="RefSeq" id="WP_257891769.1">
    <property type="nucleotide sequence ID" value="NZ_JAIMBW010000001.1"/>
</dbReference>
<dbReference type="GO" id="GO:0043565">
    <property type="term" value="F:sequence-specific DNA binding"/>
    <property type="evidence" value="ECO:0007669"/>
    <property type="project" value="InterPro"/>
</dbReference>
<reference evidence="6 7" key="1">
    <citation type="submission" date="2021-07" db="EMBL/GenBank/DDBJ databases">
        <title>Karlodiniumbacter phycospheric gen. nov., sp. nov., a phycosphere bacterium isolated from karlodinium veneficum.</title>
        <authorList>
            <person name="Peng Y."/>
            <person name="Jiang L."/>
            <person name="Lee J."/>
        </authorList>
    </citation>
    <scope>NUCLEOTIDE SEQUENCE</scope>
    <source>
        <strain evidence="6 7">N5</strain>
    </source>
</reference>
<feature type="transmembrane region" description="Helical" evidence="4">
    <location>
        <begin position="74"/>
        <end position="95"/>
    </location>
</feature>
<evidence type="ECO:0000256" key="3">
    <source>
        <dbReference type="ARBA" id="ARBA00023163"/>
    </source>
</evidence>
<feature type="transmembrane region" description="Helical" evidence="4">
    <location>
        <begin position="43"/>
        <end position="62"/>
    </location>
</feature>
<keyword evidence="7" id="KW-1185">Reference proteome</keyword>
<feature type="transmembrane region" description="Helical" evidence="4">
    <location>
        <begin position="230"/>
        <end position="248"/>
    </location>
</feature>
<dbReference type="PANTHER" id="PTHR43280:SF2">
    <property type="entry name" value="HTH-TYPE TRANSCRIPTIONAL REGULATOR EXSA"/>
    <property type="match status" value="1"/>
</dbReference>
<evidence type="ECO:0000256" key="2">
    <source>
        <dbReference type="ARBA" id="ARBA00023125"/>
    </source>
</evidence>
<keyword evidence="4" id="KW-0472">Membrane</keyword>
<dbReference type="Proteomes" id="UP000693972">
    <property type="component" value="Unassembled WGS sequence"/>
</dbReference>
<keyword evidence="1" id="KW-0805">Transcription regulation</keyword>
<dbReference type="Pfam" id="PF12833">
    <property type="entry name" value="HTH_18"/>
    <property type="match status" value="1"/>
</dbReference>
<accession>A0A975YGR1</accession>
<organism evidence="6">
    <name type="scientific">Gymnodinialimonas phycosphaerae</name>
    <dbReference type="NCBI Taxonomy" id="2841589"/>
    <lineage>
        <taxon>Bacteria</taxon>
        <taxon>Pseudomonadati</taxon>
        <taxon>Pseudomonadota</taxon>
        <taxon>Alphaproteobacteria</taxon>
        <taxon>Rhodobacterales</taxon>
        <taxon>Paracoccaceae</taxon>
        <taxon>Gymnodinialimonas</taxon>
    </lineage>
</organism>
<dbReference type="AlphaFoldDB" id="A0A975YGR1"/>
<evidence type="ECO:0000256" key="4">
    <source>
        <dbReference type="SAM" id="Phobius"/>
    </source>
</evidence>
<dbReference type="Gene3D" id="1.10.10.60">
    <property type="entry name" value="Homeodomain-like"/>
    <property type="match status" value="2"/>
</dbReference>
<dbReference type="InterPro" id="IPR018060">
    <property type="entry name" value="HTH_AraC"/>
</dbReference>